<dbReference type="Proteomes" id="UP000288587">
    <property type="component" value="Unassembled WGS sequence"/>
</dbReference>
<dbReference type="InterPro" id="IPR011250">
    <property type="entry name" value="OMP/PagP_B-barrel"/>
</dbReference>
<dbReference type="RefSeq" id="WP_127683814.1">
    <property type="nucleotide sequence ID" value="NZ_SACM01000004.1"/>
</dbReference>
<feature type="signal peptide" evidence="2">
    <location>
        <begin position="1"/>
        <end position="28"/>
    </location>
</feature>
<organism evidence="3 4">
    <name type="scientific">Inhella crocodyli</name>
    <dbReference type="NCBI Taxonomy" id="2499851"/>
    <lineage>
        <taxon>Bacteria</taxon>
        <taxon>Pseudomonadati</taxon>
        <taxon>Pseudomonadota</taxon>
        <taxon>Betaproteobacteria</taxon>
        <taxon>Burkholderiales</taxon>
        <taxon>Sphaerotilaceae</taxon>
        <taxon>Inhella</taxon>
    </lineage>
</organism>
<dbReference type="EMBL" id="SACM01000004">
    <property type="protein sequence ID" value="RVT83850.1"/>
    <property type="molecule type" value="Genomic_DNA"/>
</dbReference>
<comment type="subcellular location">
    <subcellularLocation>
        <location evidence="1">Cell outer membrane</location>
    </subcellularLocation>
</comment>
<accession>A0A437LEQ7</accession>
<name>A0A437LEQ7_9BURK</name>
<reference evidence="3 4" key="1">
    <citation type="submission" date="2019-01" db="EMBL/GenBank/DDBJ databases">
        <authorList>
            <person name="Chen W.-M."/>
        </authorList>
    </citation>
    <scope>NUCLEOTIDE SEQUENCE [LARGE SCALE GENOMIC DNA]</scope>
    <source>
        <strain evidence="3 4">CCP-18</strain>
    </source>
</reference>
<evidence type="ECO:0000313" key="4">
    <source>
        <dbReference type="Proteomes" id="UP000288587"/>
    </source>
</evidence>
<dbReference type="SUPFAM" id="SSF56925">
    <property type="entry name" value="OMPA-like"/>
    <property type="match status" value="1"/>
</dbReference>
<protein>
    <recommendedName>
        <fullName evidence="5">Outer membrane protein beta-barrel domain-containing protein</fullName>
    </recommendedName>
</protein>
<evidence type="ECO:0000256" key="2">
    <source>
        <dbReference type="SAM" id="SignalP"/>
    </source>
</evidence>
<proteinExistence type="predicted"/>
<dbReference type="AlphaFoldDB" id="A0A437LEQ7"/>
<evidence type="ECO:0000256" key="1">
    <source>
        <dbReference type="ARBA" id="ARBA00004442"/>
    </source>
</evidence>
<comment type="caution">
    <text evidence="3">The sequence shown here is derived from an EMBL/GenBank/DDBJ whole genome shotgun (WGS) entry which is preliminary data.</text>
</comment>
<gene>
    <name evidence="3" type="ORF">EOD73_14910</name>
</gene>
<evidence type="ECO:0008006" key="5">
    <source>
        <dbReference type="Google" id="ProtNLM"/>
    </source>
</evidence>
<feature type="chain" id="PRO_5019379586" description="Outer membrane protein beta-barrel domain-containing protein" evidence="2">
    <location>
        <begin position="29"/>
        <end position="203"/>
    </location>
</feature>
<keyword evidence="2" id="KW-0732">Signal</keyword>
<keyword evidence="4" id="KW-1185">Reference proteome</keyword>
<sequence length="203" mass="21092">MPSRRTPARLLLTALLASAALGSAQAQAPGWGYARLGFGAAETQLACQGVALCEDRDQGHQLAAALWVPGTLAGGRLAAELRRVDFGSARLGTPTLTGRFRTQAWMLGAAWHRPLGDGVVLHAAAGAAQVSTQLRLLPVGQAGSSLRDSRVQPWAALGVAAPLGHGFALGFEAMLSRTQFARPEFDAGKADLGSVQLTLSKAF</sequence>
<evidence type="ECO:0000313" key="3">
    <source>
        <dbReference type="EMBL" id="RVT83850.1"/>
    </source>
</evidence>
<dbReference type="GO" id="GO:0009279">
    <property type="term" value="C:cell outer membrane"/>
    <property type="evidence" value="ECO:0007669"/>
    <property type="project" value="UniProtKB-SubCell"/>
</dbReference>